<dbReference type="InterPro" id="IPR023828">
    <property type="entry name" value="Peptidase_S8_Ser-AS"/>
</dbReference>
<dbReference type="Proteomes" id="UP001163828">
    <property type="component" value="Unassembled WGS sequence"/>
</dbReference>
<dbReference type="PROSITE" id="PS51695">
    <property type="entry name" value="SEDOLISIN"/>
    <property type="match status" value="1"/>
</dbReference>
<keyword evidence="9" id="KW-0732">Signal</keyword>
<evidence type="ECO:0000256" key="1">
    <source>
        <dbReference type="ARBA" id="ARBA00004239"/>
    </source>
</evidence>
<feature type="active site" description="Charge relay system" evidence="8">
    <location>
        <position position="533"/>
    </location>
</feature>
<dbReference type="EMBL" id="MU790574">
    <property type="protein sequence ID" value="KAJ3997761.1"/>
    <property type="molecule type" value="Genomic_DNA"/>
</dbReference>
<protein>
    <submittedName>
        <fullName evidence="11">Subtilisin-like protein</fullName>
    </submittedName>
</protein>
<sequence>MIWKDAKISKRLRSHLKMRSLLSCLAILASFVLALPSQRDSPHQVKERVFPPRDWEIQSIAPSTHKIELKIGLPQPNFDILEKHLYEVSDPSHTRYGQHLSKEEVEALVAPHPESLELVTDWLVSHGIGKEDMTRSPAQDWITVTVPVGVAEKMLDTTYYVWKHTASGESIVRTTSYSLPIHLHEHVDVIQPTTTFARLKSFKSTIHRFDKETGQIVEQSNTPIISASGISVDPSCNATVTVTCLKQLYNATDITPSATIDNSFGITGYLDQFANFQDLQSFYAIQVPEAVNSSFTVLSVAGGQNNQTLSEAGDEADLDIEFGFGITFPINGTFFTTAGSPPFIPDLGTPTDTNEPYITWLDFILAQDEIPLVITTSYGDDEQTVPKSFARRACAGFAQLGARGVSLTFSSGDGGVGDGDPDPATQSCITNDGTNRTEFLPLFPASCPYVTAVGGTIHVPEVAVDFSGGGFSNYFPRPAYQDAAVTAFFDNFPNGTFAGLFNPYGRAFPDVAAQADNFQVIIGGETGLIGGTSAASPTFAGFVALLNDARLKAGLPSLGFLNPLFYSTAISGFNDITSGNAPGCGTEGFNATVGWDPVTGLGTPDVGKLVALVTSV</sequence>
<feature type="binding site" evidence="8">
    <location>
        <position position="576"/>
    </location>
    <ligand>
        <name>Ca(2+)</name>
        <dbReference type="ChEBI" id="CHEBI:29108"/>
    </ligand>
</feature>
<keyword evidence="3 8" id="KW-0479">Metal-binding</keyword>
<evidence type="ECO:0000313" key="12">
    <source>
        <dbReference type="Proteomes" id="UP001163828"/>
    </source>
</evidence>
<keyword evidence="2 8" id="KW-0645">Protease</keyword>
<comment type="cofactor">
    <cofactor evidence="8">
        <name>Ca(2+)</name>
        <dbReference type="ChEBI" id="CHEBI:29108"/>
    </cofactor>
    <text evidence="8">Binds 1 Ca(2+) ion per subunit.</text>
</comment>
<dbReference type="Pfam" id="PF09286">
    <property type="entry name" value="Pro-kuma_activ"/>
    <property type="match status" value="1"/>
</dbReference>
<feature type="signal peptide" evidence="9">
    <location>
        <begin position="1"/>
        <end position="34"/>
    </location>
</feature>
<feature type="domain" description="Peptidase S53" evidence="10">
    <location>
        <begin position="239"/>
        <end position="616"/>
    </location>
</feature>
<comment type="caution">
    <text evidence="11">The sequence shown here is derived from an EMBL/GenBank/DDBJ whole genome shotgun (WGS) entry which is preliminary data.</text>
</comment>
<keyword evidence="7" id="KW-0865">Zymogen</keyword>
<feature type="active site" description="Charge relay system" evidence="8">
    <location>
        <position position="315"/>
    </location>
</feature>
<dbReference type="CDD" id="cd04056">
    <property type="entry name" value="Peptidases_S53"/>
    <property type="match status" value="1"/>
</dbReference>
<dbReference type="Gene3D" id="3.40.50.200">
    <property type="entry name" value="Peptidase S8/S53 domain"/>
    <property type="match status" value="1"/>
</dbReference>
<feature type="active site" description="Charge relay system" evidence="8">
    <location>
        <position position="319"/>
    </location>
</feature>
<name>A0ABQ8QGX6_9AGAR</name>
<comment type="subcellular location">
    <subcellularLocation>
        <location evidence="1">Secreted</location>
        <location evidence="1">Extracellular space</location>
    </subcellularLocation>
</comment>
<dbReference type="InterPro" id="IPR030400">
    <property type="entry name" value="Sedolisin_dom"/>
</dbReference>
<dbReference type="InterPro" id="IPR015366">
    <property type="entry name" value="S53_propep"/>
</dbReference>
<evidence type="ECO:0000256" key="9">
    <source>
        <dbReference type="SAM" id="SignalP"/>
    </source>
</evidence>
<evidence type="ECO:0000259" key="10">
    <source>
        <dbReference type="PROSITE" id="PS51695"/>
    </source>
</evidence>
<evidence type="ECO:0000256" key="2">
    <source>
        <dbReference type="ARBA" id="ARBA00022670"/>
    </source>
</evidence>
<dbReference type="PROSITE" id="PS00138">
    <property type="entry name" value="SUBTILASE_SER"/>
    <property type="match status" value="1"/>
</dbReference>
<dbReference type="CDD" id="cd11377">
    <property type="entry name" value="Pro-peptidase_S53"/>
    <property type="match status" value="1"/>
</dbReference>
<keyword evidence="12" id="KW-1185">Reference proteome</keyword>
<dbReference type="InterPro" id="IPR036852">
    <property type="entry name" value="Peptidase_S8/S53_dom_sf"/>
</dbReference>
<proteinExistence type="predicted"/>
<evidence type="ECO:0000256" key="4">
    <source>
        <dbReference type="ARBA" id="ARBA00022801"/>
    </source>
</evidence>
<dbReference type="SMART" id="SM00944">
    <property type="entry name" value="Pro-kuma_activ"/>
    <property type="match status" value="1"/>
</dbReference>
<evidence type="ECO:0000313" key="11">
    <source>
        <dbReference type="EMBL" id="KAJ3997761.1"/>
    </source>
</evidence>
<keyword evidence="4 8" id="KW-0378">Hydrolase</keyword>
<keyword evidence="6 8" id="KW-0106">Calcium</keyword>
<reference evidence="11" key="1">
    <citation type="submission" date="2022-08" db="EMBL/GenBank/DDBJ databases">
        <authorList>
            <consortium name="DOE Joint Genome Institute"/>
            <person name="Min B."/>
            <person name="Riley R."/>
            <person name="Sierra-Patev S."/>
            <person name="Naranjo-Ortiz M."/>
            <person name="Looney B."/>
            <person name="Konkel Z."/>
            <person name="Slot J.C."/>
            <person name="Sakamoto Y."/>
            <person name="Steenwyk J.L."/>
            <person name="Rokas A."/>
            <person name="Carro J."/>
            <person name="Camarero S."/>
            <person name="Ferreira P."/>
            <person name="Molpeceres G."/>
            <person name="Ruiz-Duenas F.J."/>
            <person name="Serrano A."/>
            <person name="Henrissat B."/>
            <person name="Drula E."/>
            <person name="Hughes K.W."/>
            <person name="Mata J.L."/>
            <person name="Ishikawa N.K."/>
            <person name="Vargas-Isla R."/>
            <person name="Ushijima S."/>
            <person name="Smith C.A."/>
            <person name="Ahrendt S."/>
            <person name="Andreopoulos W."/>
            <person name="He G."/>
            <person name="Labutti K."/>
            <person name="Lipzen A."/>
            <person name="Ng V."/>
            <person name="Sandor L."/>
            <person name="Barry K."/>
            <person name="Martinez A.T."/>
            <person name="Xiao Y."/>
            <person name="Gibbons J.G."/>
            <person name="Terashima K."/>
            <person name="Hibbett D.S."/>
            <person name="Grigoriev I.V."/>
        </authorList>
    </citation>
    <scope>NUCLEOTIDE SEQUENCE</scope>
    <source>
        <strain evidence="11">TFB10827</strain>
    </source>
</reference>
<evidence type="ECO:0000256" key="8">
    <source>
        <dbReference type="PROSITE-ProRule" id="PRU01032"/>
    </source>
</evidence>
<evidence type="ECO:0000256" key="7">
    <source>
        <dbReference type="ARBA" id="ARBA00023145"/>
    </source>
</evidence>
<feature type="binding site" evidence="8">
    <location>
        <position position="594"/>
    </location>
    <ligand>
        <name>Ca(2+)</name>
        <dbReference type="ChEBI" id="CHEBI:29108"/>
    </ligand>
</feature>
<dbReference type="InterPro" id="IPR050819">
    <property type="entry name" value="Tripeptidyl-peptidase_I"/>
</dbReference>
<dbReference type="SUPFAM" id="SSF54897">
    <property type="entry name" value="Protease propeptides/inhibitors"/>
    <property type="match status" value="1"/>
</dbReference>
<gene>
    <name evidence="11" type="ORF">F5050DRAFT_1749516</name>
</gene>
<evidence type="ECO:0000256" key="3">
    <source>
        <dbReference type="ARBA" id="ARBA00022723"/>
    </source>
</evidence>
<evidence type="ECO:0000256" key="6">
    <source>
        <dbReference type="ARBA" id="ARBA00022837"/>
    </source>
</evidence>
<feature type="binding site" evidence="8">
    <location>
        <position position="596"/>
    </location>
    <ligand>
        <name>Ca(2+)</name>
        <dbReference type="ChEBI" id="CHEBI:29108"/>
    </ligand>
</feature>
<evidence type="ECO:0000256" key="5">
    <source>
        <dbReference type="ARBA" id="ARBA00022825"/>
    </source>
</evidence>
<feature type="binding site" evidence="8">
    <location>
        <position position="575"/>
    </location>
    <ligand>
        <name>Ca(2+)</name>
        <dbReference type="ChEBI" id="CHEBI:29108"/>
    </ligand>
</feature>
<dbReference type="PANTHER" id="PTHR14218">
    <property type="entry name" value="PROTEASE S8 TRIPEPTIDYL PEPTIDASE I CLN2"/>
    <property type="match status" value="1"/>
</dbReference>
<dbReference type="PANTHER" id="PTHR14218:SF15">
    <property type="entry name" value="TRIPEPTIDYL-PEPTIDASE 1"/>
    <property type="match status" value="1"/>
</dbReference>
<organism evidence="11 12">
    <name type="scientific">Lentinula boryana</name>
    <dbReference type="NCBI Taxonomy" id="40481"/>
    <lineage>
        <taxon>Eukaryota</taxon>
        <taxon>Fungi</taxon>
        <taxon>Dikarya</taxon>
        <taxon>Basidiomycota</taxon>
        <taxon>Agaricomycotina</taxon>
        <taxon>Agaricomycetes</taxon>
        <taxon>Agaricomycetidae</taxon>
        <taxon>Agaricales</taxon>
        <taxon>Marasmiineae</taxon>
        <taxon>Omphalotaceae</taxon>
        <taxon>Lentinula</taxon>
    </lineage>
</organism>
<dbReference type="SUPFAM" id="SSF52743">
    <property type="entry name" value="Subtilisin-like"/>
    <property type="match status" value="1"/>
</dbReference>
<accession>A0ABQ8QGX6</accession>
<feature type="chain" id="PRO_5046418769" evidence="9">
    <location>
        <begin position="35"/>
        <end position="616"/>
    </location>
</feature>
<keyword evidence="5 8" id="KW-0720">Serine protease</keyword>